<feature type="domain" description="CUB" evidence="7">
    <location>
        <begin position="756"/>
        <end position="876"/>
    </location>
</feature>
<reference evidence="9" key="1">
    <citation type="submission" date="2025-08" db="UniProtKB">
        <authorList>
            <consortium name="RefSeq"/>
        </authorList>
    </citation>
    <scope>IDENTIFICATION</scope>
    <source>
        <tissue evidence="9">Tentacle</tissue>
    </source>
</reference>
<feature type="domain" description="CUB" evidence="7">
    <location>
        <begin position="1852"/>
        <end position="1969"/>
    </location>
</feature>
<feature type="transmembrane region" description="Helical" evidence="6">
    <location>
        <begin position="1975"/>
        <end position="1997"/>
    </location>
</feature>
<sequence length="2028" mass="224228">MGKLMANMTCGMIVTAPSDKIIAFQFMLVHWSSVNDTCIPGEYLEIFDGTSSANKSIHRECKGIAHSTTYFTSGPNGYVELRTSLKTNKTFVGIRIIAVDPSVCTGLTTLQASNSTENITSPYYSYDLGYSPNATCSWRITAPPNHVVRIQADSSVNCNGNDQLEIYSSMNATTERLLGRLCYSPGKPYTIFTSAGQDIFVSFRSNVTFQDRWRHRRYFVLYCNSYKPACRGGELTTVNATSPIKVIRSPKDGASLDYPRNSNCSWRITAPPDHVIKLEVVSKVWCDVNDYLKIYDSDSNVAEDLLDTPCRSSRKKVYYSTGQDVYISFTSSAVAISSWSEYSFTVEYSAFKPGTTCSTANTADQNKNIVIRGPSTGVIQSPHFPQKFPNNLYCTWKFRAPPNHVVKLYFDTIDLKASSCLVSSSTELKVEDGYPENSPLLDYVRCYSTSMVSMKQSFTSVSSGKALAARFATGSTTIQGYGFQANFTMLPVKVVSTATCGEQRTGFIHLTAQASSIRSPGFSNAYGSKHPKNMTCVWTITVDPGYVIKVQVKYNNLKLGCSSDEYARFIDGGNMNSSTMFTLCNRNTPDTTYSTGNNVMIELKTSSSDERGSGFLLSYMAVKTAPFSYSCSSNSATYLKDSTFRIASFNYPLSYPNNAFCRWAYRATFGKRARLNITKLELQESANCEADYVRVFGSNYYFTPKLGQFCGKPKTPIVLTSTGDSLAVDFRSDWMGRFPGFEGIFEGIQDDSIGSCNVQGRDNLILLNGTSGTFFSPRYPNTVPKSMSCIWHITAAKGSHFKLTIRDFNLDYFCKNDYLEVRTGSPQDPSSKLIGRYCGHKEVPSIFSPGNSLWVHYKSNDQLSTSRGFTATYAEVSALPLSISCRSSGQQKIKSASGQIATYDYPLKYENNVSCKWYITVDSSKRVKFTFDSFSLEDSSGCNGDHVAFYDGYFGDLIGKYCGSKTPDPVYSSGSTLYIKFATDGKGRYKGFKGSFESVLSVRTIIMIVVFTLIGVGLLFSLIGWCIKGRCLGMCSSGPQPLPADGTSVAGSNFQLTTMPTEKSLLLAVTLVQCVHGADVNICSSDKSAENQVRISETNVTHFSSSINQNPQARMMCAWKITAPPGYDIKIHITVARWSEDCDVEYARIYDGATSSDALLWEFCKTKPKKVKRSVALFSSSENARIVLKTGNNPNDTSFGGMAWAVKRPTQVCTNNAVYNLASSSTIANFSSPYYDERYPYNASCGWKIEAPAGKIVKLQFKDTRVHYLHPIMVYDGEDDKQEDLIKSLSLYTYKPTDPIYSYGRNLFVKFKSGPELLSSQFTGFLAYYSAVDAGATCSPSNSADVNSRITPSASNGKISSPGFPSVVPPVPITCIFRLRAPIGHVVKLDLETINVKFRIGPLYSYVVDLRVRTGVDVYEIRSFGLRNSISETLVSDGRRIDVEYKQTEEIKTGVRPIGFEAEYETTPLVTTGSCDANQPGTINLQGEAATFHGMNYPNRHPDNMNCMWNITVTGGQVIELRIDTNLDPNCDKEYIRIYDGATKSSPLIKKLCQYQSSYNSPSIYSSSNHLLVELIGKDPSKGFHATYVARMAVPKPYACAGRSKKELKGMSGKLASQGFPLRYGNDAYCRWYITAPFQHIVKITVTSLDLEPDPSCEKDALRLISDEEIGSTVMAKLCGKKNTPLSYKSTYNKVTVEFWSDATGRYPGFEASYTAEPDPSFGNCTRQFVDNLIPMSSPSGTIFTPRYPKYYPPNMKCSWVITVPTGNKIRLSFQEIFLKSCFSSSIEIRDGADNSSKILRTLCDTSSNRVVVFSSGSSLLVHFKSGSLRFTNQGFTAQYETITQLPLSISCSDEVQTRKLETSPGSLASYEYPLKYENNVKCTWVISTSSSERFRIKFDFMDIEPSPGCNDDYVIIRDGGYSFSDSLGKFCGNTKPDTLTSSEDAIWVQFVSNGTGRYPGFKLSYETTFNVRTIVLISAFSVIGGLGILFVIGWIIKCCCCSSGGYDDGFSDGAGMTMMETNKTSGD</sequence>
<feature type="domain" description="CUB" evidence="7">
    <location>
        <begin position="1213"/>
        <end position="1332"/>
    </location>
</feature>
<keyword evidence="4" id="KW-0325">Glycoprotein</keyword>
<organism evidence="8 9">
    <name type="scientific">Actinia tenebrosa</name>
    <name type="common">Australian red waratah sea anemone</name>
    <dbReference type="NCBI Taxonomy" id="6105"/>
    <lineage>
        <taxon>Eukaryota</taxon>
        <taxon>Metazoa</taxon>
        <taxon>Cnidaria</taxon>
        <taxon>Anthozoa</taxon>
        <taxon>Hexacorallia</taxon>
        <taxon>Actiniaria</taxon>
        <taxon>Actiniidae</taxon>
        <taxon>Actinia</taxon>
    </lineage>
</organism>
<comment type="caution">
    <text evidence="5">Lacks conserved residue(s) required for the propagation of feature annotation.</text>
</comment>
<keyword evidence="3" id="KW-1015">Disulfide bond</keyword>
<feature type="domain" description="CUB" evidence="7">
    <location>
        <begin position="1083"/>
        <end position="1206"/>
    </location>
</feature>
<dbReference type="InterPro" id="IPR035914">
    <property type="entry name" value="Sperma_CUB_dom_sf"/>
</dbReference>
<evidence type="ECO:0000256" key="4">
    <source>
        <dbReference type="ARBA" id="ARBA00023180"/>
    </source>
</evidence>
<dbReference type="SUPFAM" id="SSF49854">
    <property type="entry name" value="Spermadhesin, CUB domain"/>
    <property type="match status" value="15"/>
</dbReference>
<feature type="domain" description="CUB" evidence="7">
    <location>
        <begin position="357"/>
        <end position="490"/>
    </location>
</feature>
<feature type="domain" description="CUB" evidence="7">
    <location>
        <begin position="631"/>
        <end position="748"/>
    </location>
</feature>
<evidence type="ECO:0000256" key="2">
    <source>
        <dbReference type="ARBA" id="ARBA00022737"/>
    </source>
</evidence>
<dbReference type="PROSITE" id="PS01180">
    <property type="entry name" value="CUB"/>
    <property type="match status" value="14"/>
</dbReference>
<dbReference type="Pfam" id="PF00431">
    <property type="entry name" value="CUB"/>
    <property type="match status" value="13"/>
</dbReference>
<dbReference type="KEGG" id="aten:116288957"/>
<feature type="domain" description="CUB" evidence="7">
    <location>
        <begin position="1338"/>
        <end position="1467"/>
    </location>
</feature>
<dbReference type="PANTHER" id="PTHR24251:SF37">
    <property type="entry name" value="CUB DOMAIN-CONTAINING PROTEIN"/>
    <property type="match status" value="1"/>
</dbReference>
<feature type="domain" description="CUB" evidence="7">
    <location>
        <begin position="885"/>
        <end position="999"/>
    </location>
</feature>
<keyword evidence="2" id="KW-0677">Repeat</keyword>
<dbReference type="FunFam" id="2.60.120.290:FF:000005">
    <property type="entry name" value="Procollagen C-endopeptidase enhancer 1"/>
    <property type="match status" value="3"/>
</dbReference>
<feature type="domain" description="CUB" evidence="7">
    <location>
        <begin position="1475"/>
        <end position="1591"/>
    </location>
</feature>
<accession>A0A6P8H8W6</accession>
<keyword evidence="6" id="KW-0812">Transmembrane</keyword>
<feature type="domain" description="CUB" evidence="7">
    <location>
        <begin position="104"/>
        <end position="225"/>
    </location>
</feature>
<dbReference type="CDD" id="cd00041">
    <property type="entry name" value="CUB"/>
    <property type="match status" value="13"/>
</dbReference>
<evidence type="ECO:0000313" key="8">
    <source>
        <dbReference type="Proteomes" id="UP000515163"/>
    </source>
</evidence>
<dbReference type="InParanoid" id="A0A6P8H8W6"/>
<keyword evidence="8" id="KW-1185">Reference proteome</keyword>
<evidence type="ECO:0000259" key="7">
    <source>
        <dbReference type="PROSITE" id="PS01180"/>
    </source>
</evidence>
<dbReference type="RefSeq" id="XP_031551683.1">
    <property type="nucleotide sequence ID" value="XM_031695823.1"/>
</dbReference>
<name>A0A6P8H8W6_ACTTE</name>
<evidence type="ECO:0000256" key="1">
    <source>
        <dbReference type="ARBA" id="ARBA00022729"/>
    </source>
</evidence>
<dbReference type="SMART" id="SM00042">
    <property type="entry name" value="CUB"/>
    <property type="match status" value="14"/>
</dbReference>
<feature type="unsure residue" description="D or N" evidence="9">
    <location>
        <position position="932"/>
    </location>
</feature>
<feature type="domain" description="CUB" evidence="7">
    <location>
        <begin position="230"/>
        <end position="351"/>
    </location>
</feature>
<evidence type="ECO:0000256" key="6">
    <source>
        <dbReference type="SAM" id="Phobius"/>
    </source>
</evidence>
<feature type="domain" description="CUB" evidence="7">
    <location>
        <begin position="1600"/>
        <end position="1717"/>
    </location>
</feature>
<dbReference type="Proteomes" id="UP000515163">
    <property type="component" value="Unplaced"/>
</dbReference>
<dbReference type="PANTHER" id="PTHR24251">
    <property type="entry name" value="OVOCHYMASE-RELATED"/>
    <property type="match status" value="1"/>
</dbReference>
<proteinExistence type="predicted"/>
<dbReference type="OrthoDB" id="5960476at2759"/>
<evidence type="ECO:0000256" key="5">
    <source>
        <dbReference type="PROSITE-ProRule" id="PRU00059"/>
    </source>
</evidence>
<dbReference type="InterPro" id="IPR000859">
    <property type="entry name" value="CUB_dom"/>
</dbReference>
<keyword evidence="1" id="KW-0732">Signal</keyword>
<dbReference type="FunFam" id="2.60.120.290:FF:000003">
    <property type="entry name" value="Neuropilin"/>
    <property type="match status" value="1"/>
</dbReference>
<evidence type="ECO:0000256" key="3">
    <source>
        <dbReference type="ARBA" id="ARBA00023157"/>
    </source>
</evidence>
<gene>
    <name evidence="9" type="primary">LOC116288957</name>
</gene>
<protein>
    <submittedName>
        <fullName evidence="9">Cubilin-like</fullName>
    </submittedName>
</protein>
<feature type="domain" description="CUB" evidence="7">
    <location>
        <begin position="1725"/>
        <end position="1843"/>
    </location>
</feature>
<keyword evidence="6" id="KW-1133">Transmembrane helix</keyword>
<feature type="domain" description="CUB" evidence="7">
    <location>
        <begin position="500"/>
        <end position="622"/>
    </location>
</feature>
<dbReference type="Gene3D" id="2.60.120.290">
    <property type="entry name" value="Spermadhesin, CUB domain"/>
    <property type="match status" value="15"/>
</dbReference>
<evidence type="ECO:0000313" key="9">
    <source>
        <dbReference type="RefSeq" id="XP_031551683.1"/>
    </source>
</evidence>
<keyword evidence="6" id="KW-0472">Membrane</keyword>